<protein>
    <submittedName>
        <fullName evidence="3">Uncharacterized protein</fullName>
    </submittedName>
</protein>
<organism evidence="3 4">
    <name type="scientific">Caballeronia sordidicola</name>
    <name type="common">Burkholderia sordidicola</name>
    <dbReference type="NCBI Taxonomy" id="196367"/>
    <lineage>
        <taxon>Bacteria</taxon>
        <taxon>Pseudomonadati</taxon>
        <taxon>Pseudomonadota</taxon>
        <taxon>Betaproteobacteria</taxon>
        <taxon>Burkholderiales</taxon>
        <taxon>Burkholderiaceae</taxon>
        <taxon>Caballeronia</taxon>
    </lineage>
</organism>
<gene>
    <name evidence="3" type="ORF">AWB64_03952</name>
</gene>
<feature type="chain" id="PRO_5007810490" evidence="2">
    <location>
        <begin position="36"/>
        <end position="158"/>
    </location>
</feature>
<dbReference type="AlphaFoldDB" id="A0A158H179"/>
<accession>A0A158H179</accession>
<dbReference type="Proteomes" id="UP000054893">
    <property type="component" value="Unassembled WGS sequence"/>
</dbReference>
<proteinExistence type="predicted"/>
<feature type="compositionally biased region" description="Polar residues" evidence="1">
    <location>
        <begin position="86"/>
        <end position="104"/>
    </location>
</feature>
<feature type="signal peptide" evidence="2">
    <location>
        <begin position="1"/>
        <end position="35"/>
    </location>
</feature>
<keyword evidence="2" id="KW-0732">Signal</keyword>
<reference evidence="3 4" key="1">
    <citation type="submission" date="2016-01" db="EMBL/GenBank/DDBJ databases">
        <authorList>
            <person name="Oliw E.H."/>
        </authorList>
    </citation>
    <scope>NUCLEOTIDE SEQUENCE [LARGE SCALE GENOMIC DNA]</scope>
    <source>
        <strain evidence="3">LMG 22029</strain>
    </source>
</reference>
<dbReference type="EMBL" id="FCOC02000012">
    <property type="protein sequence ID" value="SAL38134.1"/>
    <property type="molecule type" value="Genomic_DNA"/>
</dbReference>
<sequence length="158" mass="16228">MKSSIHRLACRHVLHRVLAMLVAGAAWSMLPCAHAAAGDAGARDYAAEDKLLGGPSSYAGYADPYGQAPNANGNGAKNGAKQGAATTSAENMMNNNADPAQTNASFVKPGTVVMKRGARVRDANGKLVATPDAAAQSVYGANGVKAAKKPLEIYKSPY</sequence>
<feature type="region of interest" description="Disordered" evidence="1">
    <location>
        <begin position="69"/>
        <end position="104"/>
    </location>
</feature>
<dbReference type="RefSeq" id="WP_060857043.1">
    <property type="nucleotide sequence ID" value="NZ_FCOC02000012.1"/>
</dbReference>
<evidence type="ECO:0000256" key="1">
    <source>
        <dbReference type="SAM" id="MobiDB-lite"/>
    </source>
</evidence>
<name>A0A158H179_CABSO</name>
<evidence type="ECO:0000313" key="4">
    <source>
        <dbReference type="Proteomes" id="UP000054893"/>
    </source>
</evidence>
<evidence type="ECO:0000313" key="3">
    <source>
        <dbReference type="EMBL" id="SAL38134.1"/>
    </source>
</evidence>
<dbReference type="OrthoDB" id="9133318at2"/>
<evidence type="ECO:0000256" key="2">
    <source>
        <dbReference type="SAM" id="SignalP"/>
    </source>
</evidence>
<feature type="compositionally biased region" description="Low complexity" evidence="1">
    <location>
        <begin position="69"/>
        <end position="85"/>
    </location>
</feature>